<dbReference type="GO" id="GO:0070628">
    <property type="term" value="F:proteasome binding"/>
    <property type="evidence" value="ECO:0007669"/>
    <property type="project" value="TreeGrafter"/>
</dbReference>
<evidence type="ECO:0000256" key="1">
    <source>
        <dbReference type="ARBA" id="ARBA00004123"/>
    </source>
</evidence>
<organism evidence="7 8">
    <name type="scientific">Lachancea quebecensis</name>
    <dbReference type="NCBI Taxonomy" id="1654605"/>
    <lineage>
        <taxon>Eukaryota</taxon>
        <taxon>Fungi</taxon>
        <taxon>Dikarya</taxon>
        <taxon>Ascomycota</taxon>
        <taxon>Saccharomycotina</taxon>
        <taxon>Saccharomycetes</taxon>
        <taxon>Saccharomycetales</taxon>
        <taxon>Saccharomycetaceae</taxon>
        <taxon>Lachancea</taxon>
    </lineage>
</organism>
<evidence type="ECO:0000313" key="7">
    <source>
        <dbReference type="EMBL" id="CUS20214.1"/>
    </source>
</evidence>
<keyword evidence="3" id="KW-0963">Cytoplasm</keyword>
<gene>
    <name evidence="7" type="ORF">LAQU0_S01e01574g</name>
</gene>
<proteinExistence type="predicted"/>
<evidence type="ECO:0000313" key="8">
    <source>
        <dbReference type="Proteomes" id="UP000236544"/>
    </source>
</evidence>
<dbReference type="GO" id="GO:0005634">
    <property type="term" value="C:nucleus"/>
    <property type="evidence" value="ECO:0007669"/>
    <property type="project" value="UniProtKB-SubCell"/>
</dbReference>
<dbReference type="GO" id="GO:0005737">
    <property type="term" value="C:cytoplasm"/>
    <property type="evidence" value="ECO:0007669"/>
    <property type="project" value="UniProtKB-SubCell"/>
</dbReference>
<dbReference type="InterPro" id="IPR038108">
    <property type="entry name" value="RPN13_DEUBAD_sf"/>
</dbReference>
<dbReference type="PANTHER" id="PTHR12225">
    <property type="entry name" value="ADHESION REGULATING MOLECULE 1 110 KDA CELL MEMBRANE GLYCOPROTEIN"/>
    <property type="match status" value="1"/>
</dbReference>
<dbReference type="OrthoDB" id="340431at2759"/>
<dbReference type="Proteomes" id="UP000236544">
    <property type="component" value="Unassembled WGS sequence"/>
</dbReference>
<evidence type="ECO:0000256" key="2">
    <source>
        <dbReference type="ARBA" id="ARBA00004496"/>
    </source>
</evidence>
<dbReference type="Gene3D" id="1.10.2020.20">
    <property type="match status" value="1"/>
</dbReference>
<dbReference type="EMBL" id="LN890560">
    <property type="protein sequence ID" value="CUS20214.1"/>
    <property type="molecule type" value="Genomic_DNA"/>
</dbReference>
<feature type="domain" description="Pru" evidence="6">
    <location>
        <begin position="1"/>
        <end position="128"/>
    </location>
</feature>
<dbReference type="Pfam" id="PF04683">
    <property type="entry name" value="Rpn13_ADRM1_Pru"/>
    <property type="match status" value="1"/>
</dbReference>
<protein>
    <submittedName>
        <fullName evidence="7">LAQU0S01e01574g1_1</fullName>
    </submittedName>
</protein>
<dbReference type="GO" id="GO:0008541">
    <property type="term" value="C:proteasome regulatory particle, lid subcomplex"/>
    <property type="evidence" value="ECO:0007669"/>
    <property type="project" value="TreeGrafter"/>
</dbReference>
<dbReference type="PANTHER" id="PTHR12225:SF0">
    <property type="entry name" value="PROTEASOMAL UBIQUITIN RECEPTOR ADRM1"/>
    <property type="match status" value="1"/>
</dbReference>
<dbReference type="InterPro" id="IPR006773">
    <property type="entry name" value="Rpn13/ADRM1"/>
</dbReference>
<keyword evidence="8" id="KW-1185">Reference proteome</keyword>
<evidence type="ECO:0000259" key="6">
    <source>
        <dbReference type="PROSITE" id="PS51917"/>
    </source>
</evidence>
<sequence length="266" mass="29581">MTEILKFRAGVADFDESSNICSPKPIKGEIVVKPSEEAEGFYDLEWNAIEKVASGNVEPIELILIPGTTKWVHVKSSKNGRIFCLVFSSDEKYFFWLQDKNQECSSLNELSTADKAIADKFDELLNAGDEEEDQQISEDADVDMDTPAQPSSEQPSNQPVANITDFLSKEVVMSYVEGLDSDSAQLQRLLEYLPADQPRNKQALIECLRGPYYYQATDNLSRILLEGIEADLAVSNGFGFEFAGEGVLGFIKGARKKGQQDQKDSK</sequence>
<reference evidence="8" key="1">
    <citation type="submission" date="2015-10" db="EMBL/GenBank/DDBJ databases">
        <authorList>
            <person name="Devillers H."/>
        </authorList>
    </citation>
    <scope>NUCLEOTIDE SEQUENCE [LARGE SCALE GENOMIC DNA]</scope>
</reference>
<keyword evidence="5" id="KW-0539">Nucleus</keyword>
<accession>A0A0N7MKR5</accession>
<evidence type="ECO:0000256" key="3">
    <source>
        <dbReference type="ARBA" id="ARBA00022490"/>
    </source>
</evidence>
<evidence type="ECO:0000256" key="5">
    <source>
        <dbReference type="ARBA" id="ARBA00023242"/>
    </source>
</evidence>
<dbReference type="GO" id="GO:0061133">
    <property type="term" value="F:endopeptidase activator activity"/>
    <property type="evidence" value="ECO:0007669"/>
    <property type="project" value="TreeGrafter"/>
</dbReference>
<dbReference type="InterPro" id="IPR038633">
    <property type="entry name" value="Rpn13/ADRM1_Pru_sf"/>
</dbReference>
<comment type="subcellular location">
    <subcellularLocation>
        <location evidence="2">Cytoplasm</location>
    </subcellularLocation>
    <subcellularLocation>
        <location evidence="1">Nucleus</location>
    </subcellularLocation>
</comment>
<dbReference type="Gene3D" id="2.30.29.70">
    <property type="entry name" value="Proteasomal ubiquitin receptor Rpn13/ADRM1"/>
    <property type="match status" value="1"/>
</dbReference>
<name>A0A0N7MKR5_9SACH</name>
<dbReference type="AlphaFoldDB" id="A0A0N7MKR5"/>
<evidence type="ECO:0000256" key="4">
    <source>
        <dbReference type="ARBA" id="ARBA00022942"/>
    </source>
</evidence>
<keyword evidence="4" id="KW-0647">Proteasome</keyword>
<dbReference type="PROSITE" id="PS51917">
    <property type="entry name" value="PRU"/>
    <property type="match status" value="1"/>
</dbReference>
<dbReference type="InterPro" id="IPR044868">
    <property type="entry name" value="Rpn13/ADRM1_Pru"/>
</dbReference>